<reference evidence="2 3" key="1">
    <citation type="submission" date="2018-05" db="EMBL/GenBank/DDBJ databases">
        <title>Isolation and characterization of genus Methanoculleus species and their viruses from deep sea marine sediment offshore southwestern Taiwan.</title>
        <authorList>
            <person name="Wei W.-H."/>
            <person name="Chen W.-C."/>
            <person name="Lai M.-C."/>
            <person name="Chen S.-C."/>
        </authorList>
    </citation>
    <scope>NUCLEOTIDE SEQUENCE [LARGE SCALE GENOMIC DNA]</scope>
    <source>
        <strain evidence="2 3">CWC-02</strain>
    </source>
</reference>
<dbReference type="EMBL" id="QFDM01000002">
    <property type="protein sequence ID" value="MCM2465963.1"/>
    <property type="molecule type" value="Genomic_DNA"/>
</dbReference>
<protein>
    <recommendedName>
        <fullName evidence="1">Fido domain-containing protein</fullName>
    </recommendedName>
</protein>
<organism evidence="2 3">
    <name type="scientific">Methanoculleus oceani</name>
    <dbReference type="NCBI Taxonomy" id="2184756"/>
    <lineage>
        <taxon>Archaea</taxon>
        <taxon>Methanobacteriati</taxon>
        <taxon>Methanobacteriota</taxon>
        <taxon>Stenosarchaea group</taxon>
        <taxon>Methanomicrobia</taxon>
        <taxon>Methanomicrobiales</taxon>
        <taxon>Methanomicrobiaceae</taxon>
        <taxon>Methanoculleus</taxon>
    </lineage>
</organism>
<dbReference type="InterPro" id="IPR036597">
    <property type="entry name" value="Fido-like_dom_sf"/>
</dbReference>
<proteinExistence type="predicted"/>
<dbReference type="PROSITE" id="PS51459">
    <property type="entry name" value="FIDO"/>
    <property type="match status" value="1"/>
</dbReference>
<dbReference type="NCBIfam" id="TIGR01550">
    <property type="entry name" value="DOC_P1"/>
    <property type="match status" value="1"/>
</dbReference>
<evidence type="ECO:0000313" key="2">
    <source>
        <dbReference type="EMBL" id="MCM2465963.1"/>
    </source>
</evidence>
<dbReference type="Gene3D" id="1.20.120.1870">
    <property type="entry name" value="Fic/DOC protein, Fido domain"/>
    <property type="match status" value="1"/>
</dbReference>
<gene>
    <name evidence="2" type="ORF">DIC75_06475</name>
</gene>
<evidence type="ECO:0000313" key="3">
    <source>
        <dbReference type="Proteomes" id="UP001523230"/>
    </source>
</evidence>
<accession>A0ABD4TBD0</accession>
<evidence type="ECO:0000259" key="1">
    <source>
        <dbReference type="PROSITE" id="PS51459"/>
    </source>
</evidence>
<dbReference type="Pfam" id="PF02661">
    <property type="entry name" value="Fic"/>
    <property type="match status" value="1"/>
</dbReference>
<name>A0ABD4TBD0_9EURY</name>
<sequence length="129" mass="14384">MEEFTVEEVIGYQVEIIRASGVEEDRGLEGRLLNPGNLDFVIAVGNRIPDPFERAAFMLHGIVTGHPFVQGNKRIAFLLAALILLRTPERYVIASSDAENNAFVRDVAGGDKTRKDVLDWLHVVVKRGR</sequence>
<dbReference type="AlphaFoldDB" id="A0ABD4TBD0"/>
<dbReference type="SUPFAM" id="SSF140931">
    <property type="entry name" value="Fic-like"/>
    <property type="match status" value="1"/>
</dbReference>
<dbReference type="RefSeq" id="WP_250987224.1">
    <property type="nucleotide sequence ID" value="NZ_QFDM01000002.1"/>
</dbReference>
<keyword evidence="3" id="KW-1185">Reference proteome</keyword>
<dbReference type="Proteomes" id="UP001523230">
    <property type="component" value="Unassembled WGS sequence"/>
</dbReference>
<dbReference type="InterPro" id="IPR053737">
    <property type="entry name" value="Type_II_TA_Toxin"/>
</dbReference>
<feature type="domain" description="Fido" evidence="1">
    <location>
        <begin position="1"/>
        <end position="126"/>
    </location>
</feature>
<dbReference type="InterPro" id="IPR003812">
    <property type="entry name" value="Fido"/>
</dbReference>
<comment type="caution">
    <text evidence="2">The sequence shown here is derived from an EMBL/GenBank/DDBJ whole genome shotgun (WGS) entry which is preliminary data.</text>
</comment>
<dbReference type="InterPro" id="IPR006440">
    <property type="entry name" value="Doc"/>
</dbReference>